<dbReference type="InterPro" id="IPR006638">
    <property type="entry name" value="Elp3/MiaA/NifB-like_rSAM"/>
</dbReference>
<accession>A0ABW4IAS0</accession>
<dbReference type="InterPro" id="IPR004559">
    <property type="entry name" value="HemW-like"/>
</dbReference>
<dbReference type="PANTHER" id="PTHR13932:SF5">
    <property type="entry name" value="RADICAL S-ADENOSYL METHIONINE DOMAIN-CONTAINING PROTEIN 1, MITOCHONDRIAL"/>
    <property type="match status" value="1"/>
</dbReference>
<comment type="subcellular location">
    <subcellularLocation>
        <location evidence="2">Cytoplasm</location>
    </subcellularLocation>
</comment>
<keyword evidence="2" id="KW-0408">Iron</keyword>
<reference evidence="5" key="1">
    <citation type="journal article" date="2019" name="Int. J. Syst. Evol. Microbiol.">
        <title>The Global Catalogue of Microorganisms (GCM) 10K type strain sequencing project: providing services to taxonomists for standard genome sequencing and annotation.</title>
        <authorList>
            <consortium name="The Broad Institute Genomics Platform"/>
            <consortium name="The Broad Institute Genome Sequencing Center for Infectious Disease"/>
            <person name="Wu L."/>
            <person name="Ma J."/>
        </authorList>
    </citation>
    <scope>NUCLEOTIDE SEQUENCE [LARGE SCALE GENOMIC DNA]</scope>
    <source>
        <strain evidence="5">CCUG 53762</strain>
    </source>
</reference>
<gene>
    <name evidence="4" type="primary">hemW</name>
    <name evidence="4" type="ORF">ACFSAH_06395</name>
</gene>
<keyword evidence="2" id="KW-0349">Heme</keyword>
<organism evidence="4 5">
    <name type="scientific">Pseudopedobacter beijingensis</name>
    <dbReference type="NCBI Taxonomy" id="1207056"/>
    <lineage>
        <taxon>Bacteria</taxon>
        <taxon>Pseudomonadati</taxon>
        <taxon>Bacteroidota</taxon>
        <taxon>Sphingobacteriia</taxon>
        <taxon>Sphingobacteriales</taxon>
        <taxon>Sphingobacteriaceae</taxon>
        <taxon>Pseudopedobacter</taxon>
    </lineage>
</organism>
<evidence type="ECO:0000256" key="2">
    <source>
        <dbReference type="RuleBase" id="RU364116"/>
    </source>
</evidence>
<dbReference type="PROSITE" id="PS51918">
    <property type="entry name" value="RADICAL_SAM"/>
    <property type="match status" value="1"/>
</dbReference>
<dbReference type="Gene3D" id="3.80.30.20">
    <property type="entry name" value="tm_1862 like domain"/>
    <property type="match status" value="1"/>
</dbReference>
<keyword evidence="2" id="KW-0963">Cytoplasm</keyword>
<dbReference type="Pfam" id="PF04055">
    <property type="entry name" value="Radical_SAM"/>
    <property type="match status" value="1"/>
</dbReference>
<dbReference type="SMART" id="SM00729">
    <property type="entry name" value="Elp3"/>
    <property type="match status" value="1"/>
</dbReference>
<dbReference type="NCBIfam" id="TIGR00539">
    <property type="entry name" value="hemN_rel"/>
    <property type="match status" value="1"/>
</dbReference>
<keyword evidence="2" id="KW-0479">Metal-binding</keyword>
<dbReference type="RefSeq" id="WP_379661883.1">
    <property type="nucleotide sequence ID" value="NZ_JBHUDG010000005.1"/>
</dbReference>
<proteinExistence type="inferred from homology"/>
<feature type="domain" description="Radical SAM core" evidence="3">
    <location>
        <begin position="1"/>
        <end position="231"/>
    </location>
</feature>
<dbReference type="Pfam" id="PF06969">
    <property type="entry name" value="HemN_C"/>
    <property type="match status" value="1"/>
</dbReference>
<comment type="similarity">
    <text evidence="1">Belongs to the anaerobic coproporphyrinogen-III oxidase family. HemW subfamily.</text>
</comment>
<dbReference type="SUPFAM" id="SSF102114">
    <property type="entry name" value="Radical SAM enzymes"/>
    <property type="match status" value="1"/>
</dbReference>
<keyword evidence="2" id="KW-0949">S-adenosyl-L-methionine</keyword>
<keyword evidence="5" id="KW-1185">Reference proteome</keyword>
<keyword evidence="2" id="KW-0004">4Fe-4S</keyword>
<dbReference type="InterPro" id="IPR034505">
    <property type="entry name" value="Coproporphyrinogen-III_oxidase"/>
</dbReference>
<dbReference type="InterPro" id="IPR010723">
    <property type="entry name" value="HemN_C"/>
</dbReference>
<comment type="caution">
    <text evidence="4">The sequence shown here is derived from an EMBL/GenBank/DDBJ whole genome shotgun (WGS) entry which is preliminary data.</text>
</comment>
<keyword evidence="2" id="KW-0143">Chaperone</keyword>
<dbReference type="CDD" id="cd01335">
    <property type="entry name" value="Radical_SAM"/>
    <property type="match status" value="1"/>
</dbReference>
<dbReference type="PANTHER" id="PTHR13932">
    <property type="entry name" value="COPROPORPHYRINIGEN III OXIDASE"/>
    <property type="match status" value="1"/>
</dbReference>
<dbReference type="InterPro" id="IPR058240">
    <property type="entry name" value="rSAM_sf"/>
</dbReference>
<evidence type="ECO:0000313" key="4">
    <source>
        <dbReference type="EMBL" id="MFD1629502.1"/>
    </source>
</evidence>
<evidence type="ECO:0000256" key="1">
    <source>
        <dbReference type="ARBA" id="ARBA00006100"/>
    </source>
</evidence>
<dbReference type="InterPro" id="IPR023404">
    <property type="entry name" value="rSAM_horseshoe"/>
</dbReference>
<keyword evidence="2" id="KW-0411">Iron-sulfur</keyword>
<protein>
    <recommendedName>
        <fullName evidence="2">Heme chaperone HemW</fullName>
    </recommendedName>
</protein>
<sequence length="377" mass="43293">MAGVYVHIPFCKQACYYCDFHFSTSFKYKDEMLDALLKEIDLQKNFLENECIETIYFGGGTPSVLSADEINRIIDRITSVNKQIALKEVTLETNPDDLSSEKIRALRSTPVNRFSIGIQSFFDKDLKWMNRAHNSKEAEFCIKGSQDAGFENLTIDLIYGYPLLSEQKWLSNINKSIGMGIPHISCYSMTVEPKTALAAFIRKGEQPKMDDEQSAQHFLTLTSQLQNAGFEHYEISNFAKDAQYSMHNTNYWKGVKYLGIGPSAHSFDGCTRQWNIANNAHYITALSKGEIPAEKEILTNRERVNEYIMTSLRTMWGIQISKLEKEFSHVYPEIIKYTQQFIDKGWVNKTEKSICLTTEGKLYADYISSELFIEDEF</sequence>
<dbReference type="EMBL" id="JBHUDG010000005">
    <property type="protein sequence ID" value="MFD1629502.1"/>
    <property type="molecule type" value="Genomic_DNA"/>
</dbReference>
<evidence type="ECO:0000313" key="5">
    <source>
        <dbReference type="Proteomes" id="UP001597118"/>
    </source>
</evidence>
<name>A0ABW4IAS0_9SPHI</name>
<dbReference type="SFLD" id="SFLDF00288">
    <property type="entry name" value="HemN-like__clustered_with_nucl"/>
    <property type="match status" value="1"/>
</dbReference>
<dbReference type="SFLD" id="SFLDF00562">
    <property type="entry name" value="HemN-like__clustered_with_heat"/>
    <property type="match status" value="1"/>
</dbReference>
<dbReference type="Proteomes" id="UP001597118">
    <property type="component" value="Unassembled WGS sequence"/>
</dbReference>
<dbReference type="SFLD" id="SFLDG01065">
    <property type="entry name" value="anaerobic_coproporphyrinogen-I"/>
    <property type="match status" value="1"/>
</dbReference>
<evidence type="ECO:0000259" key="3">
    <source>
        <dbReference type="PROSITE" id="PS51918"/>
    </source>
</evidence>
<comment type="function">
    <text evidence="2">Probably acts as a heme chaperone, transferring heme to an unknown acceptor. Binds one molecule of heme per monomer, possibly covalently. Binds 1 [4Fe-4S] cluster. The cluster is coordinated with 3 cysteines and an exchangeable S-adenosyl-L-methionine.</text>
</comment>
<dbReference type="SFLD" id="SFLDS00029">
    <property type="entry name" value="Radical_SAM"/>
    <property type="match status" value="1"/>
</dbReference>
<dbReference type="InterPro" id="IPR007197">
    <property type="entry name" value="rSAM"/>
</dbReference>